<evidence type="ECO:0000256" key="2">
    <source>
        <dbReference type="ARBA" id="ARBA00022448"/>
    </source>
</evidence>
<evidence type="ECO:0000313" key="9">
    <source>
        <dbReference type="Proteomes" id="UP000602532"/>
    </source>
</evidence>
<comment type="caution">
    <text evidence="8">The sequence shown here is derived from an EMBL/GenBank/DDBJ whole genome shotgun (WGS) entry which is preliminary data.</text>
</comment>
<dbReference type="InterPro" id="IPR024671">
    <property type="entry name" value="Atg22-like"/>
</dbReference>
<feature type="domain" description="Major facilitator superfamily (MFS) profile" evidence="7">
    <location>
        <begin position="80"/>
        <end position="486"/>
    </location>
</feature>
<feature type="transmembrane region" description="Helical" evidence="6">
    <location>
        <begin position="370"/>
        <end position="389"/>
    </location>
</feature>
<proteinExistence type="predicted"/>
<dbReference type="PROSITE" id="PS50850">
    <property type="entry name" value="MFS"/>
    <property type="match status" value="1"/>
</dbReference>
<evidence type="ECO:0000256" key="3">
    <source>
        <dbReference type="ARBA" id="ARBA00022692"/>
    </source>
</evidence>
<feature type="transmembrane region" description="Helical" evidence="6">
    <location>
        <begin position="173"/>
        <end position="193"/>
    </location>
</feature>
<feature type="transmembrane region" description="Helical" evidence="6">
    <location>
        <begin position="430"/>
        <end position="455"/>
    </location>
</feature>
<dbReference type="InterPro" id="IPR020846">
    <property type="entry name" value="MFS_dom"/>
</dbReference>
<feature type="transmembrane region" description="Helical" evidence="6">
    <location>
        <begin position="245"/>
        <end position="266"/>
    </location>
</feature>
<dbReference type="Gene3D" id="1.20.1250.20">
    <property type="entry name" value="MFS general substrate transporter like domains"/>
    <property type="match status" value="1"/>
</dbReference>
<evidence type="ECO:0000256" key="4">
    <source>
        <dbReference type="ARBA" id="ARBA00022989"/>
    </source>
</evidence>
<keyword evidence="4 6" id="KW-1133">Transmembrane helix</keyword>
<sequence length="490" mass="51285">MGPDHSPDEPIFRTPAPPAAANTGAIRPFADVFQEAGSEAPVPRKRVVSWALWDWATQPFNSVLLTFVWVPSFLVSPFFLDPAVAASGIVNGEEIDCDTSANALTEFCRALGGLDANLGWGIMIAGILIALLAPVLGQRADATGRRKLMLAIFTGLLILSQLAMAFIPGTPSLFWFGVAMIAFGSIVGEIAGANYNALLVSVSTPKTVGRVSGLGWGFGYIGGIVALVIVVGLILGGVLDGTQAITFQLIAAGATVWTVLFCIPIFRNVPEPPASPDAKRVGFFAGYVELVRSVARLWREHRPTLWFLLASAVYRDGLAAVFTFGTVIAARVFGFGFTDLVIFGVVLNLVAGISTILAGRLDDRFGPKTVILVAIGGIIACCLAVFIGAGAGKGLFWAAGIVLAALVGPAQAASRSFLARVTPVGQEGEIFGLYATTGRAASWMAPLLWGAFIAVAGNQTLYGILGIALILAIGFVLLLFVKAPPRSQPA</sequence>
<keyword evidence="2" id="KW-0813">Transport</keyword>
<dbReference type="InterPro" id="IPR050495">
    <property type="entry name" value="ATG22/LtaA_families"/>
</dbReference>
<protein>
    <submittedName>
        <fullName evidence="8">MFS transporter</fullName>
    </submittedName>
</protein>
<dbReference type="RefSeq" id="WP_191765627.1">
    <property type="nucleotide sequence ID" value="NZ_JACSPM010000001.1"/>
</dbReference>
<keyword evidence="5 6" id="KW-0472">Membrane</keyword>
<evidence type="ECO:0000259" key="7">
    <source>
        <dbReference type="PROSITE" id="PS50850"/>
    </source>
</evidence>
<name>A0ABR8X1C1_9MICO</name>
<accession>A0ABR8X1C1</accession>
<dbReference type="PANTHER" id="PTHR23519">
    <property type="entry name" value="AUTOPHAGY-RELATED PROTEIN 22"/>
    <property type="match status" value="1"/>
</dbReference>
<feature type="transmembrane region" description="Helical" evidence="6">
    <location>
        <begin position="461"/>
        <end position="481"/>
    </location>
</feature>
<evidence type="ECO:0000256" key="5">
    <source>
        <dbReference type="ARBA" id="ARBA00023136"/>
    </source>
</evidence>
<dbReference type="Pfam" id="PF11700">
    <property type="entry name" value="ATG22"/>
    <property type="match status" value="1"/>
</dbReference>
<feature type="transmembrane region" description="Helical" evidence="6">
    <location>
        <begin position="214"/>
        <end position="239"/>
    </location>
</feature>
<keyword evidence="9" id="KW-1185">Reference proteome</keyword>
<keyword evidence="3 6" id="KW-0812">Transmembrane</keyword>
<comment type="subcellular location">
    <subcellularLocation>
        <location evidence="1">Cell membrane</location>
        <topology evidence="1">Multi-pass membrane protein</topology>
    </subcellularLocation>
</comment>
<evidence type="ECO:0000256" key="6">
    <source>
        <dbReference type="SAM" id="Phobius"/>
    </source>
</evidence>
<dbReference type="Proteomes" id="UP000602532">
    <property type="component" value="Unassembled WGS sequence"/>
</dbReference>
<gene>
    <name evidence="8" type="ORF">H9622_04910</name>
</gene>
<feature type="transmembrane region" description="Helical" evidence="6">
    <location>
        <begin position="305"/>
        <end position="328"/>
    </location>
</feature>
<reference evidence="8 9" key="1">
    <citation type="submission" date="2020-08" db="EMBL/GenBank/DDBJ databases">
        <title>A Genomic Blueprint of the Chicken Gut Microbiome.</title>
        <authorList>
            <person name="Gilroy R."/>
            <person name="Ravi A."/>
            <person name="Getino M."/>
            <person name="Pursley I."/>
            <person name="Horton D.L."/>
            <person name="Alikhan N.-F."/>
            <person name="Baker D."/>
            <person name="Gharbi K."/>
            <person name="Hall N."/>
            <person name="Watson M."/>
            <person name="Adriaenssens E.M."/>
            <person name="Foster-Nyarko E."/>
            <person name="Jarju S."/>
            <person name="Secka A."/>
            <person name="Antonio M."/>
            <person name="Oren A."/>
            <person name="Chaudhuri R."/>
            <person name="La Ragione R.M."/>
            <person name="Hildebrand F."/>
            <person name="Pallen M.J."/>
        </authorList>
    </citation>
    <scope>NUCLEOTIDE SEQUENCE [LARGE SCALE GENOMIC DNA]</scope>
    <source>
        <strain evidence="8 9">Sa1CUA4</strain>
    </source>
</reference>
<feature type="transmembrane region" description="Helical" evidence="6">
    <location>
        <begin position="395"/>
        <end position="418"/>
    </location>
</feature>
<evidence type="ECO:0000313" key="8">
    <source>
        <dbReference type="EMBL" id="MBD8022932.1"/>
    </source>
</evidence>
<feature type="transmembrane region" description="Helical" evidence="6">
    <location>
        <begin position="340"/>
        <end position="358"/>
    </location>
</feature>
<organism evidence="8 9">
    <name type="scientific">Microbacterium gallinarum</name>
    <dbReference type="NCBI Taxonomy" id="2762209"/>
    <lineage>
        <taxon>Bacteria</taxon>
        <taxon>Bacillati</taxon>
        <taxon>Actinomycetota</taxon>
        <taxon>Actinomycetes</taxon>
        <taxon>Micrococcales</taxon>
        <taxon>Microbacteriaceae</taxon>
        <taxon>Microbacterium</taxon>
    </lineage>
</organism>
<feature type="transmembrane region" description="Helical" evidence="6">
    <location>
        <begin position="118"/>
        <end position="136"/>
    </location>
</feature>
<dbReference type="EMBL" id="JACSPM010000001">
    <property type="protein sequence ID" value="MBD8022932.1"/>
    <property type="molecule type" value="Genomic_DNA"/>
</dbReference>
<dbReference type="InterPro" id="IPR036259">
    <property type="entry name" value="MFS_trans_sf"/>
</dbReference>
<evidence type="ECO:0000256" key="1">
    <source>
        <dbReference type="ARBA" id="ARBA00004651"/>
    </source>
</evidence>
<dbReference type="SUPFAM" id="SSF103473">
    <property type="entry name" value="MFS general substrate transporter"/>
    <property type="match status" value="1"/>
</dbReference>
<dbReference type="PANTHER" id="PTHR23519:SF1">
    <property type="entry name" value="AUTOPHAGY-RELATED PROTEIN 22"/>
    <property type="match status" value="1"/>
</dbReference>
<feature type="transmembrane region" description="Helical" evidence="6">
    <location>
        <begin position="148"/>
        <end position="167"/>
    </location>
</feature>